<sequence length="116" mass="13115">MPRARLCRMVPLRGNLLLYCRQRHQLLIHAGLGHFIHLILTRLKAHITAETHAQKQLSTTNFAHVGMEDEPGKKSAQNETFTQTFTSLKSHTERLRASGPEGSLSGFRVWGLGFRV</sequence>
<evidence type="ECO:0000313" key="2">
    <source>
        <dbReference type="Proteomes" id="UP000604046"/>
    </source>
</evidence>
<name>A0A812NA49_9DINO</name>
<keyword evidence="2" id="KW-1185">Reference proteome</keyword>
<evidence type="ECO:0000313" key="1">
    <source>
        <dbReference type="EMBL" id="CAE7296938.1"/>
    </source>
</evidence>
<reference evidence="1" key="1">
    <citation type="submission" date="2021-02" db="EMBL/GenBank/DDBJ databases">
        <authorList>
            <person name="Dougan E. K."/>
            <person name="Rhodes N."/>
            <person name="Thang M."/>
            <person name="Chan C."/>
        </authorList>
    </citation>
    <scope>NUCLEOTIDE SEQUENCE</scope>
</reference>
<comment type="caution">
    <text evidence="1">The sequence shown here is derived from an EMBL/GenBank/DDBJ whole genome shotgun (WGS) entry which is preliminary data.</text>
</comment>
<dbReference type="AlphaFoldDB" id="A0A812NA49"/>
<dbReference type="Proteomes" id="UP000604046">
    <property type="component" value="Unassembled WGS sequence"/>
</dbReference>
<proteinExistence type="predicted"/>
<protein>
    <submittedName>
        <fullName evidence="1">Uncharacterized protein</fullName>
    </submittedName>
</protein>
<gene>
    <name evidence="1" type="ORF">SNAT2548_LOCUS15634</name>
</gene>
<organism evidence="1 2">
    <name type="scientific">Symbiodinium natans</name>
    <dbReference type="NCBI Taxonomy" id="878477"/>
    <lineage>
        <taxon>Eukaryota</taxon>
        <taxon>Sar</taxon>
        <taxon>Alveolata</taxon>
        <taxon>Dinophyceae</taxon>
        <taxon>Suessiales</taxon>
        <taxon>Symbiodiniaceae</taxon>
        <taxon>Symbiodinium</taxon>
    </lineage>
</organism>
<dbReference type="EMBL" id="CAJNDS010002024">
    <property type="protein sequence ID" value="CAE7296938.1"/>
    <property type="molecule type" value="Genomic_DNA"/>
</dbReference>
<accession>A0A812NA49</accession>